<feature type="chain" id="PRO_5023830930" description="Chaplin" evidence="1">
    <location>
        <begin position="27"/>
        <end position="95"/>
    </location>
</feature>
<sequence length="95" mass="9355">MNNTKRVLVALALSGAVLSMSGAAHAAAATANSPSRAVPVDGILGINLNHILHGLGLGVGGQLLGNARGENHARGHFLPAGHSVVAPLPMSGGLL</sequence>
<keyword evidence="3" id="KW-1185">Reference proteome</keyword>
<protein>
    <recommendedName>
        <fullName evidence="4">Chaplin</fullName>
    </recommendedName>
</protein>
<dbReference type="GeneID" id="95609044"/>
<evidence type="ECO:0000313" key="2">
    <source>
        <dbReference type="EMBL" id="QEV43741.1"/>
    </source>
</evidence>
<organism evidence="2 3">
    <name type="scientific">Streptomyces vinaceus</name>
    <dbReference type="NCBI Taxonomy" id="1960"/>
    <lineage>
        <taxon>Bacteria</taxon>
        <taxon>Bacillati</taxon>
        <taxon>Actinomycetota</taxon>
        <taxon>Actinomycetes</taxon>
        <taxon>Kitasatosporales</taxon>
        <taxon>Streptomycetaceae</taxon>
        <taxon>Streptomyces</taxon>
    </lineage>
</organism>
<reference evidence="2 3" key="1">
    <citation type="submission" date="2017-09" db="EMBL/GenBank/DDBJ databases">
        <authorList>
            <person name="Lee N."/>
            <person name="Cho B.-K."/>
        </authorList>
    </citation>
    <scope>NUCLEOTIDE SEQUENCE [LARGE SCALE GENOMIC DNA]</scope>
    <source>
        <strain evidence="2 3">ATCC 27476</strain>
    </source>
</reference>
<name>A0A5J6J2B3_STRVI</name>
<dbReference type="EMBL" id="CP023692">
    <property type="protein sequence ID" value="QEV43741.1"/>
    <property type="molecule type" value="Genomic_DNA"/>
</dbReference>
<proteinExistence type="predicted"/>
<evidence type="ECO:0000256" key="1">
    <source>
        <dbReference type="SAM" id="SignalP"/>
    </source>
</evidence>
<dbReference type="KEGG" id="svn:CP980_00365"/>
<evidence type="ECO:0008006" key="4">
    <source>
        <dbReference type="Google" id="ProtNLM"/>
    </source>
</evidence>
<evidence type="ECO:0000313" key="3">
    <source>
        <dbReference type="Proteomes" id="UP000325563"/>
    </source>
</evidence>
<feature type="signal peptide" evidence="1">
    <location>
        <begin position="1"/>
        <end position="26"/>
    </location>
</feature>
<dbReference type="AlphaFoldDB" id="A0A5J6J2B3"/>
<dbReference type="RefSeq" id="WP_150492223.1">
    <property type="nucleotide sequence ID" value="NZ_BNBW01000012.1"/>
</dbReference>
<gene>
    <name evidence="2" type="ORF">CP980_00365</name>
</gene>
<keyword evidence="1" id="KW-0732">Signal</keyword>
<accession>A0A5J6J2B3</accession>
<dbReference type="Proteomes" id="UP000325563">
    <property type="component" value="Chromosome"/>
</dbReference>